<dbReference type="InterPro" id="IPR003661">
    <property type="entry name" value="HisK_dim/P_dom"/>
</dbReference>
<evidence type="ECO:0000256" key="4">
    <source>
        <dbReference type="ARBA" id="ARBA00022679"/>
    </source>
</evidence>
<keyword evidence="10" id="KW-0175">Coiled coil</keyword>
<feature type="domain" description="Response regulatory" evidence="13">
    <location>
        <begin position="746"/>
        <end position="862"/>
    </location>
</feature>
<dbReference type="PROSITE" id="PS50110">
    <property type="entry name" value="RESPONSE_REGULATORY"/>
    <property type="match status" value="1"/>
</dbReference>
<dbReference type="Pfam" id="PF00989">
    <property type="entry name" value="PAS"/>
    <property type="match status" value="1"/>
</dbReference>
<evidence type="ECO:0000313" key="16">
    <source>
        <dbReference type="EMBL" id="QXE91209.1"/>
    </source>
</evidence>
<evidence type="ECO:0000256" key="1">
    <source>
        <dbReference type="ARBA" id="ARBA00000085"/>
    </source>
</evidence>
<keyword evidence="5" id="KW-0547">Nucleotide-binding</keyword>
<reference evidence="16 17" key="1">
    <citation type="submission" date="2021-06" db="EMBL/GenBank/DDBJ databases">
        <title>Gemonas diversity in paddy soil.</title>
        <authorList>
            <person name="Liu G."/>
        </authorList>
    </citation>
    <scope>NUCLEOTIDE SEQUENCE [LARGE SCALE GENOMIC DNA]</scope>
    <source>
        <strain evidence="16 17">RG2</strain>
    </source>
</reference>
<dbReference type="Pfam" id="PF03924">
    <property type="entry name" value="CHASE"/>
    <property type="match status" value="1"/>
</dbReference>
<evidence type="ECO:0000256" key="11">
    <source>
        <dbReference type="SAM" id="Phobius"/>
    </source>
</evidence>
<dbReference type="InterPro" id="IPR005467">
    <property type="entry name" value="His_kinase_dom"/>
</dbReference>
<dbReference type="CDD" id="cd00130">
    <property type="entry name" value="PAS"/>
    <property type="match status" value="1"/>
</dbReference>
<dbReference type="InterPro" id="IPR000014">
    <property type="entry name" value="PAS"/>
</dbReference>
<dbReference type="PROSITE" id="PS50839">
    <property type="entry name" value="CHASE"/>
    <property type="match status" value="1"/>
</dbReference>
<dbReference type="Pfam" id="PF02518">
    <property type="entry name" value="HATPase_c"/>
    <property type="match status" value="1"/>
</dbReference>
<dbReference type="Pfam" id="PF00512">
    <property type="entry name" value="HisKA"/>
    <property type="match status" value="1"/>
</dbReference>
<keyword evidence="3 9" id="KW-0597">Phosphoprotein</keyword>
<dbReference type="SMART" id="SM01079">
    <property type="entry name" value="CHASE"/>
    <property type="match status" value="1"/>
</dbReference>
<keyword evidence="17" id="KW-1185">Reference proteome</keyword>
<evidence type="ECO:0000256" key="2">
    <source>
        <dbReference type="ARBA" id="ARBA00012438"/>
    </source>
</evidence>
<dbReference type="CDD" id="cd00082">
    <property type="entry name" value="HisKA"/>
    <property type="match status" value="1"/>
</dbReference>
<feature type="coiled-coil region" evidence="10">
    <location>
        <begin position="301"/>
        <end position="363"/>
    </location>
</feature>
<dbReference type="InterPro" id="IPR013767">
    <property type="entry name" value="PAS_fold"/>
</dbReference>
<feature type="domain" description="CHASE" evidence="15">
    <location>
        <begin position="139"/>
        <end position="218"/>
    </location>
</feature>
<keyword evidence="7" id="KW-0067">ATP-binding</keyword>
<dbReference type="Proteomes" id="UP000683559">
    <property type="component" value="Chromosome"/>
</dbReference>
<dbReference type="Pfam" id="PF00072">
    <property type="entry name" value="Response_reg"/>
    <property type="match status" value="1"/>
</dbReference>
<evidence type="ECO:0000256" key="6">
    <source>
        <dbReference type="ARBA" id="ARBA00022777"/>
    </source>
</evidence>
<feature type="domain" description="Histidine kinase" evidence="12">
    <location>
        <begin position="504"/>
        <end position="727"/>
    </location>
</feature>
<feature type="domain" description="PAS" evidence="14">
    <location>
        <begin position="360"/>
        <end position="400"/>
    </location>
</feature>
<keyword evidence="11" id="KW-0472">Membrane</keyword>
<evidence type="ECO:0000259" key="12">
    <source>
        <dbReference type="PROSITE" id="PS50109"/>
    </source>
</evidence>
<evidence type="ECO:0000259" key="15">
    <source>
        <dbReference type="PROSITE" id="PS50839"/>
    </source>
</evidence>
<evidence type="ECO:0000256" key="5">
    <source>
        <dbReference type="ARBA" id="ARBA00022741"/>
    </source>
</evidence>
<comment type="catalytic activity">
    <reaction evidence="1">
        <text>ATP + protein L-histidine = ADP + protein N-phospho-L-histidine.</text>
        <dbReference type="EC" id="2.7.13.3"/>
    </reaction>
</comment>
<protein>
    <recommendedName>
        <fullName evidence="2">histidine kinase</fullName>
        <ecNumber evidence="2">2.7.13.3</ecNumber>
    </recommendedName>
</protein>
<keyword evidence="11" id="KW-0812">Transmembrane</keyword>
<dbReference type="NCBIfam" id="TIGR00229">
    <property type="entry name" value="sensory_box"/>
    <property type="match status" value="1"/>
</dbReference>
<dbReference type="SMART" id="SM00091">
    <property type="entry name" value="PAS"/>
    <property type="match status" value="1"/>
</dbReference>
<evidence type="ECO:0000256" key="8">
    <source>
        <dbReference type="ARBA" id="ARBA00023012"/>
    </source>
</evidence>
<keyword evidence="4" id="KW-0808">Transferase</keyword>
<dbReference type="EMBL" id="CP077683">
    <property type="protein sequence ID" value="QXE91209.1"/>
    <property type="molecule type" value="Genomic_DNA"/>
</dbReference>
<feature type="transmembrane region" description="Helical" evidence="11">
    <location>
        <begin position="281"/>
        <end position="299"/>
    </location>
</feature>
<evidence type="ECO:0000256" key="7">
    <source>
        <dbReference type="ARBA" id="ARBA00022840"/>
    </source>
</evidence>
<keyword evidence="11" id="KW-1133">Transmembrane helix</keyword>
<gene>
    <name evidence="16" type="ORF">KP001_01320</name>
</gene>
<dbReference type="InterPro" id="IPR006189">
    <property type="entry name" value="CHASE_dom"/>
</dbReference>
<evidence type="ECO:0000313" key="17">
    <source>
        <dbReference type="Proteomes" id="UP000683559"/>
    </source>
</evidence>
<dbReference type="EC" id="2.7.13.3" evidence="2"/>
<feature type="modified residue" description="4-aspartylphosphate" evidence="9">
    <location>
        <position position="797"/>
    </location>
</feature>
<dbReference type="SMART" id="SM00387">
    <property type="entry name" value="HATPase_c"/>
    <property type="match status" value="1"/>
</dbReference>
<evidence type="ECO:0000259" key="13">
    <source>
        <dbReference type="PROSITE" id="PS50110"/>
    </source>
</evidence>
<evidence type="ECO:0000256" key="9">
    <source>
        <dbReference type="PROSITE-ProRule" id="PRU00169"/>
    </source>
</evidence>
<feature type="transmembrane region" description="Helical" evidence="11">
    <location>
        <begin position="39"/>
        <end position="61"/>
    </location>
</feature>
<dbReference type="PANTHER" id="PTHR43065:SF42">
    <property type="entry name" value="TWO-COMPONENT SENSOR PPRA"/>
    <property type="match status" value="1"/>
</dbReference>
<keyword evidence="8" id="KW-0902">Two-component regulatory system</keyword>
<dbReference type="PROSITE" id="PS50112">
    <property type="entry name" value="PAS"/>
    <property type="match status" value="1"/>
</dbReference>
<dbReference type="PANTHER" id="PTHR43065">
    <property type="entry name" value="SENSOR HISTIDINE KINASE"/>
    <property type="match status" value="1"/>
</dbReference>
<dbReference type="InterPro" id="IPR001789">
    <property type="entry name" value="Sig_transdc_resp-reg_receiver"/>
</dbReference>
<evidence type="ECO:0000259" key="14">
    <source>
        <dbReference type="PROSITE" id="PS50112"/>
    </source>
</evidence>
<evidence type="ECO:0000256" key="3">
    <source>
        <dbReference type="ARBA" id="ARBA00022553"/>
    </source>
</evidence>
<keyword evidence="6" id="KW-0418">Kinase</keyword>
<dbReference type="CDD" id="cd00156">
    <property type="entry name" value="REC"/>
    <property type="match status" value="1"/>
</dbReference>
<evidence type="ECO:0000256" key="10">
    <source>
        <dbReference type="SAM" id="Coils"/>
    </source>
</evidence>
<dbReference type="SMART" id="SM00448">
    <property type="entry name" value="REC"/>
    <property type="match status" value="1"/>
</dbReference>
<name>A0ABX8LLL1_9BACT</name>
<dbReference type="InterPro" id="IPR003594">
    <property type="entry name" value="HATPase_dom"/>
</dbReference>
<dbReference type="SMART" id="SM00388">
    <property type="entry name" value="HisKA"/>
    <property type="match status" value="1"/>
</dbReference>
<organism evidence="16 17">
    <name type="scientific">Geomonas subterranea</name>
    <dbReference type="NCBI Taxonomy" id="2847989"/>
    <lineage>
        <taxon>Bacteria</taxon>
        <taxon>Pseudomonadati</taxon>
        <taxon>Thermodesulfobacteriota</taxon>
        <taxon>Desulfuromonadia</taxon>
        <taxon>Geobacterales</taxon>
        <taxon>Geobacteraceae</taxon>
        <taxon>Geomonas</taxon>
    </lineage>
</organism>
<accession>A0ABX8LLL1</accession>
<dbReference type="PROSITE" id="PS50109">
    <property type="entry name" value="HIS_KIN"/>
    <property type="match status" value="1"/>
</dbReference>
<sequence length="866" mass="96912">MTGAQHFGHIADEERIATNPVGGRVSYLKGQYPHRNRSAALRSSAILFAAFLVVFGLIVWFTEGNNIKAKQNDLAGRAKTFSGSLQLTLEGDASYLGLLAMDRAAGKLNAALFQERAGQYVQAHPQLINITWVDADFFITDVAPLAPNRQIVGLHLNLPEPKRASALARERRQPVYTRPFEAIQGRPSFEVWVPVFRGETFLGLFGGVYSCEELLKQLVAHTQPRLYHLSLSDQNGRLLATMPQAEPVDPHFTLEMGVTGPESGVMLRVTRYQGRADWRLHLLKAISILLVLGVSYALYNLKLEIDERKRAEEEIKKQASLLEEEISERQAAQESLQEQATLLEEEVSERWQAEEALRESEERLRLLLDSTGEAIYGIDVEGNCTFCNRACLRMLGYQSDTDLLGKNMHDIMHYNYPDGRHMPQDECSAHSTMLQGKGTHVEDEVFWRSDGSSFPVEYWSYPQVKEGKVVGAVVAFLNTTERRHLEEQFRQSQKMESIGRLAGGVAHDFNNMLSVISGAAELCKRKLEEGEPAEQYLELIINAAKRSGDITRQLLAFSRKEVISPKAVQLNQQIEEAIRILTRLISEDVKLSFQPAAELWTVLIAPSQVDQILMNLAVNARDAMPGGGSLTITTANIEISSHYAYLHPDARPGEYVQLSVSDTGHGMDKATAAHIFEPFFTTKAQGKGTGLGLSTVYGIVTQNGGFINVYSEPGQGSTFRIYLPRLQESMPAQQGTQASEDRLSGTVLLVEDEEMLLWLTTQLLEEMGLKVIQAQDPLQALEITRQRGGEIDLILTDVVMPEMNGRELVDRIREFLPEPKVLFMSGHTSDNVIQRRVIEDGMHFIEKPLGMETLSRKIREVLAERR</sequence>
<proteinExistence type="predicted"/>